<name>A0ABW8MK90_9BURK</name>
<dbReference type="Proteomes" id="UP001620514">
    <property type="component" value="Unassembled WGS sequence"/>
</dbReference>
<protein>
    <submittedName>
        <fullName evidence="1">Uncharacterized protein</fullName>
    </submittedName>
</protein>
<evidence type="ECO:0000313" key="2">
    <source>
        <dbReference type="Proteomes" id="UP001620514"/>
    </source>
</evidence>
<gene>
    <name evidence="1" type="ORF">ABH943_002887</name>
</gene>
<dbReference type="EMBL" id="JBIYDN010000007">
    <property type="protein sequence ID" value="MFK4442871.1"/>
    <property type="molecule type" value="Genomic_DNA"/>
</dbReference>
<organism evidence="1 2">
    <name type="scientific">Caballeronia udeis</name>
    <dbReference type="NCBI Taxonomy" id="1232866"/>
    <lineage>
        <taxon>Bacteria</taxon>
        <taxon>Pseudomonadati</taxon>
        <taxon>Pseudomonadota</taxon>
        <taxon>Betaproteobacteria</taxon>
        <taxon>Burkholderiales</taxon>
        <taxon>Burkholderiaceae</taxon>
        <taxon>Caballeronia</taxon>
    </lineage>
</organism>
<reference evidence="1 2" key="1">
    <citation type="submission" date="2024-11" db="EMBL/GenBank/DDBJ databases">
        <title>Using genomics to understand microbial adaptation to soil warming.</title>
        <authorList>
            <person name="Deangelis K.M. PhD."/>
        </authorList>
    </citation>
    <scope>NUCLEOTIDE SEQUENCE [LARGE SCALE GENOMIC DNA]</scope>
    <source>
        <strain evidence="1 2">GAS97</strain>
    </source>
</reference>
<proteinExistence type="predicted"/>
<comment type="caution">
    <text evidence="1">The sequence shown here is derived from an EMBL/GenBank/DDBJ whole genome shotgun (WGS) entry which is preliminary data.</text>
</comment>
<sequence length="111" mass="12160">MALGDAKLSGYNAVKALEMFASIAATRKGAARREAMKRNLSNAYTSILESFPEVFDVARRGNSKKITSHGTKSKATTAHAWAVTGKQLNQSVSMFRDAHDRRITATTTKRK</sequence>
<keyword evidence="2" id="KW-1185">Reference proteome</keyword>
<evidence type="ECO:0000313" key="1">
    <source>
        <dbReference type="EMBL" id="MFK4442871.1"/>
    </source>
</evidence>
<dbReference type="RefSeq" id="WP_404607262.1">
    <property type="nucleotide sequence ID" value="NZ_JBIYDN010000007.1"/>
</dbReference>
<accession>A0ABW8MK90</accession>